<dbReference type="EMBL" id="AMWN01000001">
    <property type="protein sequence ID" value="EXJ95955.1"/>
    <property type="molecule type" value="Genomic_DNA"/>
</dbReference>
<feature type="compositionally biased region" description="Basic and acidic residues" evidence="1">
    <location>
        <begin position="88"/>
        <end position="102"/>
    </location>
</feature>
<feature type="compositionally biased region" description="Basic and acidic residues" evidence="1">
    <location>
        <begin position="276"/>
        <end position="290"/>
    </location>
</feature>
<feature type="compositionally biased region" description="Polar residues" evidence="1">
    <location>
        <begin position="1365"/>
        <end position="1376"/>
    </location>
</feature>
<evidence type="ECO:0000256" key="1">
    <source>
        <dbReference type="SAM" id="MobiDB-lite"/>
    </source>
</evidence>
<dbReference type="InterPro" id="IPR022047">
    <property type="entry name" value="Microcephalin-like"/>
</dbReference>
<feature type="compositionally biased region" description="Low complexity" evidence="1">
    <location>
        <begin position="1825"/>
        <end position="1836"/>
    </location>
</feature>
<dbReference type="OrthoDB" id="2384350at2759"/>
<feature type="region of interest" description="Disordered" evidence="1">
    <location>
        <begin position="1264"/>
        <end position="1290"/>
    </location>
</feature>
<feature type="region of interest" description="Disordered" evidence="1">
    <location>
        <begin position="749"/>
        <end position="846"/>
    </location>
</feature>
<feature type="compositionally biased region" description="Low complexity" evidence="1">
    <location>
        <begin position="1218"/>
        <end position="1227"/>
    </location>
</feature>
<feature type="region of interest" description="Disordered" evidence="1">
    <location>
        <begin position="972"/>
        <end position="997"/>
    </location>
</feature>
<feature type="domain" description="BRCT" evidence="2">
    <location>
        <begin position="1505"/>
        <end position="1552"/>
    </location>
</feature>
<name>W9Z1Z1_9EURO</name>
<dbReference type="GO" id="GO:0000278">
    <property type="term" value="P:mitotic cell cycle"/>
    <property type="evidence" value="ECO:0007669"/>
    <property type="project" value="TreeGrafter"/>
</dbReference>
<dbReference type="InterPro" id="IPR001357">
    <property type="entry name" value="BRCT_dom"/>
</dbReference>
<dbReference type="Gene3D" id="3.40.50.10190">
    <property type="entry name" value="BRCT domain"/>
    <property type="match status" value="1"/>
</dbReference>
<feature type="compositionally biased region" description="Low complexity" evidence="1">
    <location>
        <begin position="73"/>
        <end position="87"/>
    </location>
</feature>
<feature type="compositionally biased region" description="Low complexity" evidence="1">
    <location>
        <begin position="38"/>
        <end position="66"/>
    </location>
</feature>
<dbReference type="InterPro" id="IPR036420">
    <property type="entry name" value="BRCT_dom_sf"/>
</dbReference>
<feature type="region of interest" description="Disordered" evidence="1">
    <location>
        <begin position="1750"/>
        <end position="1852"/>
    </location>
</feature>
<feature type="compositionally biased region" description="Polar residues" evidence="1">
    <location>
        <begin position="829"/>
        <end position="846"/>
    </location>
</feature>
<accession>W9Z1Z1</accession>
<dbReference type="SUPFAM" id="SSF52113">
    <property type="entry name" value="BRCT domain"/>
    <property type="match status" value="1"/>
</dbReference>
<dbReference type="STRING" id="1182541.W9Z1Z1"/>
<feature type="compositionally biased region" description="Acidic residues" evidence="1">
    <location>
        <begin position="429"/>
        <end position="438"/>
    </location>
</feature>
<dbReference type="HOGENOM" id="CLU_234405_0_0_1"/>
<feature type="compositionally biased region" description="Low complexity" evidence="1">
    <location>
        <begin position="1270"/>
        <end position="1283"/>
    </location>
</feature>
<gene>
    <name evidence="3" type="ORF">A1O1_01080</name>
</gene>
<feature type="compositionally biased region" description="Low complexity" evidence="1">
    <location>
        <begin position="141"/>
        <end position="155"/>
    </location>
</feature>
<protein>
    <recommendedName>
        <fullName evidence="2">BRCT domain-containing protein</fullName>
    </recommendedName>
</protein>
<dbReference type="PROSITE" id="PS50172">
    <property type="entry name" value="BRCT"/>
    <property type="match status" value="1"/>
</dbReference>
<dbReference type="GeneID" id="19155983"/>
<feature type="compositionally biased region" description="Basic and acidic residues" evidence="1">
    <location>
        <begin position="1110"/>
        <end position="1121"/>
    </location>
</feature>
<feature type="region of interest" description="Disordered" evidence="1">
    <location>
        <begin position="1195"/>
        <end position="1227"/>
    </location>
</feature>
<reference evidence="3 4" key="1">
    <citation type="submission" date="2013-03" db="EMBL/GenBank/DDBJ databases">
        <title>The Genome Sequence of Capronia coronata CBS 617.96.</title>
        <authorList>
            <consortium name="The Broad Institute Genomics Platform"/>
            <person name="Cuomo C."/>
            <person name="de Hoog S."/>
            <person name="Gorbushina A."/>
            <person name="Walker B."/>
            <person name="Young S.K."/>
            <person name="Zeng Q."/>
            <person name="Gargeya S."/>
            <person name="Fitzgerald M."/>
            <person name="Haas B."/>
            <person name="Abouelleil A."/>
            <person name="Allen A.W."/>
            <person name="Alvarado L."/>
            <person name="Arachchi H.M."/>
            <person name="Berlin A.M."/>
            <person name="Chapman S.B."/>
            <person name="Gainer-Dewar J."/>
            <person name="Goldberg J."/>
            <person name="Griggs A."/>
            <person name="Gujja S."/>
            <person name="Hansen M."/>
            <person name="Howarth C."/>
            <person name="Imamovic A."/>
            <person name="Ireland A."/>
            <person name="Larimer J."/>
            <person name="McCowan C."/>
            <person name="Murphy C."/>
            <person name="Pearson M."/>
            <person name="Poon T.W."/>
            <person name="Priest M."/>
            <person name="Roberts A."/>
            <person name="Saif S."/>
            <person name="Shea T."/>
            <person name="Sisk P."/>
            <person name="Sykes S."/>
            <person name="Wortman J."/>
            <person name="Nusbaum C."/>
            <person name="Birren B."/>
        </authorList>
    </citation>
    <scope>NUCLEOTIDE SEQUENCE [LARGE SCALE GENOMIC DNA]</scope>
    <source>
        <strain evidence="3 4">CBS 617.96</strain>
    </source>
</reference>
<feature type="region of interest" description="Disordered" evidence="1">
    <location>
        <begin position="1611"/>
        <end position="1647"/>
    </location>
</feature>
<organism evidence="3 4">
    <name type="scientific">Capronia coronata CBS 617.96</name>
    <dbReference type="NCBI Taxonomy" id="1182541"/>
    <lineage>
        <taxon>Eukaryota</taxon>
        <taxon>Fungi</taxon>
        <taxon>Dikarya</taxon>
        <taxon>Ascomycota</taxon>
        <taxon>Pezizomycotina</taxon>
        <taxon>Eurotiomycetes</taxon>
        <taxon>Chaetothyriomycetidae</taxon>
        <taxon>Chaetothyriales</taxon>
        <taxon>Herpotrichiellaceae</taxon>
        <taxon>Capronia</taxon>
    </lineage>
</organism>
<dbReference type="Proteomes" id="UP000019484">
    <property type="component" value="Unassembled WGS sequence"/>
</dbReference>
<feature type="compositionally biased region" description="Low complexity" evidence="1">
    <location>
        <begin position="1393"/>
        <end position="1411"/>
    </location>
</feature>
<feature type="region of interest" description="Disordered" evidence="1">
    <location>
        <begin position="1702"/>
        <end position="1731"/>
    </location>
</feature>
<sequence>MAPRKAASPTKPRRITRARAAAPEATVTVEEPAKRKTSAAASRQTTTRTKAIQSTSTSAPAVPTTSRTRLNRSTPTTNSDIPTTTRTKAIEAKSRVGKKDSSATRATRTGKPGATLSNVTAALETIESGSEEDDGLAEKVAGTSTSMRTTARASAKAGQSTLAVAPRRRIRITPLEGINVDTMPQSEATPEPAKESSTKSKKEKATVSKSTTTRGKRGAVPVNRVEETEAGAAAETIEAESNQRGRGRGRKVATPKEAEAVTKTTVTGTKPRGRPKKEAAVADPLEKTKIAEPSTRQTRARGGSTSSSVLVEPNVHVVAPARKKVTFQEPPSDEDEKENKRPATLTKSRTAKKPATTTARKTDTTSRGMRAKPIRNPAVTKSTKTTRRGAPKPPMQSIDETEPEATEKVMPRILTPKKITQIAKAVPIDSEDDEEDELAGAKTPVRDLSLSPRRGIIPSMPRSASPVKKLDFGPVLNATSPTKSSAPPAVGIMSPPRRMPSSPNKDSLKESPRRAPEGITIFPAQFQDTSSSAPGALLPSSSHSLLQQSPKRGLSDKVIFPPSAIKSRNSPLKTALLSSPARRLFSPSKQRTPAQFPTSPKKNSPMKEATPSSAGQSQSPGDVDLVMTSHFRSSVSPQRMAKVYRLSDDELAHASNEDVDFDQSVLNVRSPLKVDQVKPNVTCALETIESDLALEHNREDDDHDDEGACLAQTGKNLAQQCLIPASEDLDRTANPNVDDDETMIDSTFEEESDDDQDMLQTLEASPNPVSVSDADDQPPVSNEPVGRPRLSNALFTRIRSHDDDSEDELAADQTPDNTLLRPSFRPSLTGANIRSRLSTGNVPSSATKALGVTPLATQVRGWHAASPEKRASLAALEPTSQKPFSPLARMHVKGTVEVSRQATPLRHGHKRRSVASRLSFAPSMAGSPTGPAFFAESMEAKDFEDQVEDHDNIATRHDEDLHGLVQEDVLAPQLPTTENHDDGDSGEESESLEQEPGELTTDLINFTHASNTAMVDFKELANEAEQLADPEEDVQQQRETMVGQDGYDRVPELETMDEEQSLLSTSSDFYGDENMAPMEGEHPSAMPEHHAQTEPSDLNVELNSPLGSRLDQDMAKNHQDTPGRNQPMEVAEQPDGTVLHTTESNMSTVAALAPASTQGSLDNGEDVVVDMDFNVTPVRPDPSLPRYVHTVSKVPLRPEGQIPSTLSPLKGQRKRPRSLSSSNSVSAISFGTKRRSLGEQANALAPAAGLLGSLRTTDEVRLSPQRRIRSAAPSPAHSLASQPTTPGQMSFAIEDFGDSTLDGIELPSDELTSDEIEAQYVAEHESARDEEEDTVITIGSALFKTPMVPSQRCSLALSSVKSNQTATPHYAMSTQSSKRRSSIAANEPPSRMTPSTTKTPVTSSKVKTPTTFLKSKTAAKMAQTSRPPLQAMSEGILNGAVVHYDIHTTEGMDASGVFVDLLTAMGARCVKEWRWNPRSSVTAGSGAYQNESDPAETPNIGTGITHVVYKDGGRRTLEKVRSAQNQVLCVGVGWVLDCYREGKWLDESAYAVDSSILPRGGSRRRRSMEPRMLVNENGLLSTTKENRRFTFGDHLGLTEAMKMDLINTPVRGRQEQEPAQCEQDNEPSEEVDVDAQGDVGEETETSFDSTYLYDSPAAATVGEDGQTANVGFLMSTAAPGKEGQLGENGEDYSTMMSNTPLSVSVSKGRQGRRVSAATTPKSTSLTVDYDPRTAATPMTPYFLAKGKGKGKEMVPASAPPKQLNKGIFDQDDSEEDGEPRVSSKTRQAGNGNGRKFQVKTTSRHGNEDKAGSSKPVDAAARRKTLGGNLNVGRRLGSGSGFKPFVGSPLRKE</sequence>
<comment type="caution">
    <text evidence="3">The sequence shown here is derived from an EMBL/GenBank/DDBJ whole genome shotgun (WGS) entry which is preliminary data.</text>
</comment>
<dbReference type="PANTHER" id="PTHR14625">
    <property type="entry name" value="MICROCEPHALIN"/>
    <property type="match status" value="1"/>
</dbReference>
<feature type="region of interest" description="Disordered" evidence="1">
    <location>
        <begin position="1104"/>
        <end position="1130"/>
    </location>
</feature>
<feature type="compositionally biased region" description="Polar residues" evidence="1">
    <location>
        <begin position="587"/>
        <end position="602"/>
    </location>
</feature>
<evidence type="ECO:0000259" key="2">
    <source>
        <dbReference type="PROSITE" id="PS50172"/>
    </source>
</evidence>
<dbReference type="PANTHER" id="PTHR14625:SF3">
    <property type="entry name" value="MICROCEPHALIN"/>
    <property type="match status" value="1"/>
</dbReference>
<evidence type="ECO:0000313" key="4">
    <source>
        <dbReference type="Proteomes" id="UP000019484"/>
    </source>
</evidence>
<feature type="compositionally biased region" description="Acidic residues" evidence="1">
    <location>
        <begin position="984"/>
        <end position="996"/>
    </location>
</feature>
<keyword evidence="4" id="KW-1185">Reference proteome</keyword>
<feature type="compositionally biased region" description="Low complexity" evidence="1">
    <location>
        <begin position="18"/>
        <end position="30"/>
    </location>
</feature>
<dbReference type="RefSeq" id="XP_007720184.1">
    <property type="nucleotide sequence ID" value="XM_007721994.1"/>
</dbReference>
<feature type="compositionally biased region" description="Low complexity" evidence="1">
    <location>
        <begin position="493"/>
        <end position="503"/>
    </location>
</feature>
<dbReference type="eggNOG" id="ENOG502S1CP">
    <property type="taxonomic scope" value="Eukaryota"/>
</dbReference>
<feature type="compositionally biased region" description="Basic and acidic residues" evidence="1">
    <location>
        <begin position="192"/>
        <end position="206"/>
    </location>
</feature>
<feature type="compositionally biased region" description="Low complexity" evidence="1">
    <location>
        <begin position="530"/>
        <end position="549"/>
    </location>
</feature>
<feature type="compositionally biased region" description="Basic and acidic residues" evidence="1">
    <location>
        <begin position="506"/>
        <end position="516"/>
    </location>
</feature>
<feature type="region of interest" description="Disordered" evidence="1">
    <location>
        <begin position="723"/>
        <end position="742"/>
    </location>
</feature>
<feature type="compositionally biased region" description="Polar residues" evidence="1">
    <location>
        <begin position="610"/>
        <end position="620"/>
    </location>
</feature>
<feature type="compositionally biased region" description="Polar residues" evidence="1">
    <location>
        <begin position="1716"/>
        <end position="1726"/>
    </location>
</feature>
<feature type="region of interest" description="Disordered" evidence="1">
    <location>
        <begin position="1365"/>
        <end position="1427"/>
    </location>
</feature>
<feature type="compositionally biased region" description="Acidic residues" evidence="1">
    <location>
        <begin position="1623"/>
        <end position="1645"/>
    </location>
</feature>
<feature type="compositionally biased region" description="Low complexity" evidence="1">
    <location>
        <begin position="230"/>
        <end position="240"/>
    </location>
</feature>
<feature type="region of interest" description="Disordered" evidence="1">
    <location>
        <begin position="425"/>
        <end position="624"/>
    </location>
</feature>
<dbReference type="CDD" id="cd17716">
    <property type="entry name" value="BRCT_microcephalin_rpt1"/>
    <property type="match status" value="1"/>
</dbReference>
<evidence type="ECO:0000313" key="3">
    <source>
        <dbReference type="EMBL" id="EXJ95955.1"/>
    </source>
</evidence>
<proteinExistence type="predicted"/>
<feature type="compositionally biased region" description="Polar residues" evidence="1">
    <location>
        <begin position="758"/>
        <end position="770"/>
    </location>
</feature>
<feature type="region of interest" description="Disordered" evidence="1">
    <location>
        <begin position="1"/>
        <end position="413"/>
    </location>
</feature>